<dbReference type="Gene3D" id="3.90.660.50">
    <property type="match status" value="1"/>
</dbReference>
<evidence type="ECO:0000313" key="4">
    <source>
        <dbReference type="Proteomes" id="UP000295627"/>
    </source>
</evidence>
<dbReference type="EMBL" id="RXLR01000014">
    <property type="protein sequence ID" value="TDH22428.1"/>
    <property type="molecule type" value="Genomic_DNA"/>
</dbReference>
<keyword evidence="3" id="KW-1185">Reference proteome</keyword>
<dbReference type="EC" id="1.3.99.31" evidence="2"/>
<gene>
    <name evidence="2" type="primary">crtI_3</name>
    <name evidence="2" type="ORF">CCUG63697_02709</name>
    <name evidence="1" type="ORF">EJ571_10950</name>
</gene>
<reference evidence="1" key="1">
    <citation type="submission" date="2018-12" db="EMBL/GenBank/DDBJ databases">
        <authorList>
            <person name="Behra P.R.K."/>
            <person name="Das S."/>
            <person name="Pettersson B.M.F."/>
            <person name="Shirreff L."/>
            <person name="Ducote T."/>
            <person name="Jacobsson K.-G."/>
            <person name="Ennis D.G."/>
            <person name="Kirsebom L.A."/>
        </authorList>
    </citation>
    <scope>NUCLEOTIDE SEQUENCE</scope>
    <source>
        <strain evidence="1">DSM 45524</strain>
    </source>
</reference>
<dbReference type="GO" id="GO:0016491">
    <property type="term" value="F:oxidoreductase activity"/>
    <property type="evidence" value="ECO:0007669"/>
    <property type="project" value="UniProtKB-KW"/>
</dbReference>
<evidence type="ECO:0000313" key="3">
    <source>
        <dbReference type="Proteomes" id="UP000295165"/>
    </source>
</evidence>
<dbReference type="Proteomes" id="UP000295165">
    <property type="component" value="Unassembled WGS sequence"/>
</dbReference>
<dbReference type="Pfam" id="PF13450">
    <property type="entry name" value="NAD_binding_8"/>
    <property type="match status" value="1"/>
</dbReference>
<dbReference type="Gene3D" id="3.50.50.60">
    <property type="entry name" value="FAD/NAD(P)-binding domain"/>
    <property type="match status" value="2"/>
</dbReference>
<proteinExistence type="predicted"/>
<dbReference type="PANTHER" id="PTHR10668">
    <property type="entry name" value="PHYTOENE DEHYDROGENASE"/>
    <property type="match status" value="1"/>
</dbReference>
<sequence>MSANLLPREVDVVVVGSGHNGLVAAAYLAKAGLDVLVVEAAATAGGMTSTNPFAPEAPEYMINEASIQASLFRTTTIDRDLGLSRNYGLRQTVIDPAHFQLAADGASLGLWRDPRKTAAELAYFSKKDARALIELYEVIDAAVEIGLPMMQTSVTEPEVKNILKSARALAKNRKQLIALGRWMSSSQAEAVEESFEHDMIRAPLLTSLPFMPFDADMSGWSLIYLGVLSKYGVAMFHGGTGSLPKALIGVIKDHRGDVITNSPVEELIITNNRCTGVRIARGGEIRARRGVLTACSPKTTLTRLLPRGVLEPKKQNAADHIPTRKRGIADAKVNVALSGRVDMSKHEKWRGDGIDLRQACNCYHTYEQALEAARACVRGQVPDAIPGLAQVTNSFDPSMSPPGKDLWWFWTGLTPSYPEEGWDIARKKITDSIIKDADDYYKGVEDLQVAVRPLVLPDIEERFWAIDGSVYHVDPTITRFGPNKPVAGFAGYKTPVDGLYLTGSGTHPVAGISGMPGQNAARIMLKHLRLEDKGGRLGAFKDLVTNRRNARDPYASGQNDPFPA</sequence>
<name>A0A4V3HVG1_9MYCO</name>
<protein>
    <submittedName>
        <fullName evidence="1">NAD(P)/FAD-dependent oxidoreductase</fullName>
    </submittedName>
    <submittedName>
        <fullName evidence="2">Phytoene desaturase (Lycopene-forming)</fullName>
        <ecNumber evidence="2">1.3.99.31</ecNumber>
    </submittedName>
</protein>
<dbReference type="RefSeq" id="WP_078333843.1">
    <property type="nucleotide sequence ID" value="NZ_MAFQ01000005.1"/>
</dbReference>
<dbReference type="EMBL" id="PECC01000027">
    <property type="protein sequence ID" value="TDZ51193.1"/>
    <property type="molecule type" value="Genomic_DNA"/>
</dbReference>
<evidence type="ECO:0000313" key="1">
    <source>
        <dbReference type="EMBL" id="TDH22428.1"/>
    </source>
</evidence>
<organism evidence="2 3">
    <name type="scientific">Mycobacteroides franklinii</name>
    <dbReference type="NCBI Taxonomy" id="948102"/>
    <lineage>
        <taxon>Bacteria</taxon>
        <taxon>Bacillati</taxon>
        <taxon>Actinomycetota</taxon>
        <taxon>Actinomycetes</taxon>
        <taxon>Mycobacteriales</taxon>
        <taxon>Mycobacteriaceae</taxon>
        <taxon>Mycobacteroides</taxon>
    </lineage>
</organism>
<dbReference type="PANTHER" id="PTHR10668:SF103">
    <property type="entry name" value="PYRIDINE NUCLEOTIDE-DISULFIDE OXIDOREDUCTASE DOMAIN-CONTAINING PROTEIN 2"/>
    <property type="match status" value="1"/>
</dbReference>
<dbReference type="SUPFAM" id="SSF51905">
    <property type="entry name" value="FAD/NAD(P)-binding domain"/>
    <property type="match status" value="1"/>
</dbReference>
<dbReference type="InterPro" id="IPR036188">
    <property type="entry name" value="FAD/NAD-bd_sf"/>
</dbReference>
<comment type="caution">
    <text evidence="2">The sequence shown here is derived from an EMBL/GenBank/DDBJ whole genome shotgun (WGS) entry which is preliminary data.</text>
</comment>
<reference evidence="3 4" key="2">
    <citation type="journal article" date="2019" name="Sci. Rep.">
        <title>Extended insight into the Mycobacterium chelonae-abscessus complex through whole genome sequencing of Mycobacterium salmoniphilum outbreak and Mycobacterium salmoniphilum-like strains.</title>
        <authorList>
            <person name="Behra P.R.K."/>
            <person name="Das S."/>
            <person name="Pettersson B.M.F."/>
            <person name="Shirreff L."/>
            <person name="DuCote T."/>
            <person name="Jacobsson K.G."/>
            <person name="Ennis D.G."/>
            <person name="Kirsebom L.A."/>
        </authorList>
    </citation>
    <scope>NUCLEOTIDE SEQUENCE [LARGE SCALE GENOMIC DNA]</scope>
    <source>
        <strain evidence="2 3">CCUG 63697</strain>
        <strain evidence="1 4">DSM 45524</strain>
    </source>
</reference>
<evidence type="ECO:0000313" key="2">
    <source>
        <dbReference type="EMBL" id="TDZ51193.1"/>
    </source>
</evidence>
<accession>A0A4V3HVG1</accession>
<dbReference type="AlphaFoldDB" id="A0A4V3HVG1"/>
<dbReference type="Proteomes" id="UP000295627">
    <property type="component" value="Unassembled WGS sequence"/>
</dbReference>
<keyword evidence="2" id="KW-0560">Oxidoreductase</keyword>